<accession>A0AAN7Q2U9</accession>
<feature type="compositionally biased region" description="Polar residues" evidence="3">
    <location>
        <begin position="241"/>
        <end position="259"/>
    </location>
</feature>
<dbReference type="AlphaFoldDB" id="A0AAN7Q2U9"/>
<gene>
    <name evidence="4" type="ORF">RN001_000315</name>
</gene>
<evidence type="ECO:0000313" key="5">
    <source>
        <dbReference type="Proteomes" id="UP001353858"/>
    </source>
</evidence>
<dbReference type="PANTHER" id="PTHR21549">
    <property type="entry name" value="MUTATED IN BLADDER CANCER 1"/>
    <property type="match status" value="1"/>
</dbReference>
<comment type="caution">
    <text evidence="4">The sequence shown here is derived from an EMBL/GenBank/DDBJ whole genome shotgun (WGS) entry which is preliminary data.</text>
</comment>
<reference evidence="5" key="1">
    <citation type="submission" date="2023-01" db="EMBL/GenBank/DDBJ databases">
        <title>Key to firefly adult light organ development and bioluminescence: homeobox transcription factors regulate luciferase expression and transportation to peroxisome.</title>
        <authorList>
            <person name="Fu X."/>
        </authorList>
    </citation>
    <scope>NUCLEOTIDE SEQUENCE [LARGE SCALE GENOMIC DNA]</scope>
</reference>
<feature type="region of interest" description="Disordered" evidence="3">
    <location>
        <begin position="238"/>
        <end position="259"/>
    </location>
</feature>
<proteinExistence type="predicted"/>
<dbReference type="InterPro" id="IPR039902">
    <property type="entry name" value="CCDC148/CCDC112"/>
</dbReference>
<dbReference type="EMBL" id="JARPUR010000001">
    <property type="protein sequence ID" value="KAK4884044.1"/>
    <property type="molecule type" value="Genomic_DNA"/>
</dbReference>
<evidence type="ECO:0000313" key="4">
    <source>
        <dbReference type="EMBL" id="KAK4884044.1"/>
    </source>
</evidence>
<keyword evidence="1 2" id="KW-0175">Coiled coil</keyword>
<evidence type="ECO:0008006" key="6">
    <source>
        <dbReference type="Google" id="ProtNLM"/>
    </source>
</evidence>
<protein>
    <recommendedName>
        <fullName evidence="6">Coiled-coil domain-containing protein 112</fullName>
    </recommendedName>
</protein>
<sequence length="439" mass="51849">MSSFIYEITKLKNIQQYLEKHGNAFIDNCSKSGQNIDLCELRSENAKSRQTHQDKLQNDILNIMNPLKRINDSLKKRNLNKLDVKTVKKDMTSIQSNIKKLNDSSQASLEDLKKEERILLNNLQGFQQKIEKWEKRNGVVQKSVKRTASKPENISTEAKTFMQFVTNTGGHENGWNIEDHGLFLRLRSKVKDKNKLAEMVHAMLPDISEKEVLAHEAWYVKYLELRELQKNSIKNWRESKSNVQSTSSNNSPEKTSSKIANTDCFQKDLVHEKLQAWKMEKLLQSKHQNEQRKQEIAKKKEEEEARKQKQEELRAQVNNWKIMKKQAEEEEKLRKEEEEKRVQKERAAKANKLIKEFQNHDELFIQHKLQLLHGQNKLPQIVPQKNYDETSRDRSRILQPTQQWMMKKYTGPSRDNCASNMNVQSIPKLRMPEWRKYIT</sequence>
<keyword evidence="5" id="KW-1185">Reference proteome</keyword>
<name>A0AAN7Q2U9_9COLE</name>
<feature type="coiled-coil region" evidence="2">
    <location>
        <begin position="109"/>
        <end position="136"/>
    </location>
</feature>
<dbReference type="Proteomes" id="UP001353858">
    <property type="component" value="Unassembled WGS sequence"/>
</dbReference>
<dbReference type="PANTHER" id="PTHR21549:SF0">
    <property type="entry name" value="COILED-COIL DOMAIN-CONTAINING PROTEIN 112"/>
    <property type="match status" value="1"/>
</dbReference>
<feature type="region of interest" description="Disordered" evidence="3">
    <location>
        <begin position="284"/>
        <end position="310"/>
    </location>
</feature>
<organism evidence="4 5">
    <name type="scientific">Aquatica leii</name>
    <dbReference type="NCBI Taxonomy" id="1421715"/>
    <lineage>
        <taxon>Eukaryota</taxon>
        <taxon>Metazoa</taxon>
        <taxon>Ecdysozoa</taxon>
        <taxon>Arthropoda</taxon>
        <taxon>Hexapoda</taxon>
        <taxon>Insecta</taxon>
        <taxon>Pterygota</taxon>
        <taxon>Neoptera</taxon>
        <taxon>Endopterygota</taxon>
        <taxon>Coleoptera</taxon>
        <taxon>Polyphaga</taxon>
        <taxon>Elateriformia</taxon>
        <taxon>Elateroidea</taxon>
        <taxon>Lampyridae</taxon>
        <taxon>Luciolinae</taxon>
        <taxon>Aquatica</taxon>
    </lineage>
</organism>
<evidence type="ECO:0000256" key="1">
    <source>
        <dbReference type="ARBA" id="ARBA00023054"/>
    </source>
</evidence>
<evidence type="ECO:0000256" key="2">
    <source>
        <dbReference type="SAM" id="Coils"/>
    </source>
</evidence>
<evidence type="ECO:0000256" key="3">
    <source>
        <dbReference type="SAM" id="MobiDB-lite"/>
    </source>
</evidence>